<feature type="non-terminal residue" evidence="3">
    <location>
        <position position="1"/>
    </location>
</feature>
<keyword evidence="1" id="KW-0812">Transmembrane</keyword>
<gene>
    <name evidence="3" type="ORF">METZ01_LOCUS472976</name>
</gene>
<proteinExistence type="predicted"/>
<evidence type="ECO:0000259" key="2">
    <source>
        <dbReference type="Pfam" id="PF16327"/>
    </source>
</evidence>
<organism evidence="3">
    <name type="scientific">marine metagenome</name>
    <dbReference type="NCBI Taxonomy" id="408172"/>
    <lineage>
        <taxon>unclassified sequences</taxon>
        <taxon>metagenomes</taxon>
        <taxon>ecological metagenomes</taxon>
    </lineage>
</organism>
<feature type="domain" description="Cytochrome c-type biogenesis protein CcmF C-terminal" evidence="2">
    <location>
        <begin position="1"/>
        <end position="107"/>
    </location>
</feature>
<evidence type="ECO:0000256" key="1">
    <source>
        <dbReference type="SAM" id="Phobius"/>
    </source>
</evidence>
<name>A0A383BJP7_9ZZZZ</name>
<dbReference type="AlphaFoldDB" id="A0A383BJP7"/>
<keyword evidence="1" id="KW-1133">Transmembrane helix</keyword>
<accession>A0A383BJP7</accession>
<evidence type="ECO:0000313" key="3">
    <source>
        <dbReference type="EMBL" id="SVE20122.1"/>
    </source>
</evidence>
<reference evidence="3" key="1">
    <citation type="submission" date="2018-05" db="EMBL/GenBank/DDBJ databases">
        <authorList>
            <person name="Lanie J.A."/>
            <person name="Ng W.-L."/>
            <person name="Kazmierczak K.M."/>
            <person name="Andrzejewski T.M."/>
            <person name="Davidsen T.M."/>
            <person name="Wayne K.J."/>
            <person name="Tettelin H."/>
            <person name="Glass J.I."/>
            <person name="Rusch D."/>
            <person name="Podicherti R."/>
            <person name="Tsui H.-C.T."/>
            <person name="Winkler M.E."/>
        </authorList>
    </citation>
    <scope>NUCLEOTIDE SEQUENCE</scope>
</reference>
<dbReference type="Pfam" id="PF16327">
    <property type="entry name" value="CcmF_C"/>
    <property type="match status" value="1"/>
</dbReference>
<feature type="transmembrane region" description="Helical" evidence="1">
    <location>
        <begin position="85"/>
        <end position="105"/>
    </location>
</feature>
<dbReference type="EMBL" id="UINC01200985">
    <property type="protein sequence ID" value="SVE20122.1"/>
    <property type="molecule type" value="Genomic_DNA"/>
</dbReference>
<dbReference type="InterPro" id="IPR032523">
    <property type="entry name" value="CcmF_C"/>
</dbReference>
<sequence length="115" mass="13095">AGYDFVFNGVSRHENNNYKGFKGDLTVLKNNKEVVRLYPEKRQYQTGMPMTEAAIDPSISRDLYVALGESLGGGAWSVRIYYKPLVRWIWLGGLMIAIGALFAAIDRRYFLRIKS</sequence>
<keyword evidence="1" id="KW-0472">Membrane</keyword>
<protein>
    <recommendedName>
        <fullName evidence="2">Cytochrome c-type biogenesis protein CcmF C-terminal domain-containing protein</fullName>
    </recommendedName>
</protein>